<dbReference type="PANTHER" id="PTHR10938:SF0">
    <property type="entry name" value="TRANSLATION INITIATION FACTOR IF-3, MITOCHONDRIAL"/>
    <property type="match status" value="1"/>
</dbReference>
<dbReference type="InterPro" id="IPR019813">
    <property type="entry name" value="Translation_initiation_fac3_CS"/>
</dbReference>
<evidence type="ECO:0000256" key="3">
    <source>
        <dbReference type="ARBA" id="ARBA00022917"/>
    </source>
</evidence>
<feature type="domain" description="Translation initiation factor 3 C-terminal" evidence="6">
    <location>
        <begin position="104"/>
        <end position="188"/>
    </location>
</feature>
<dbReference type="GO" id="GO:0005737">
    <property type="term" value="C:cytoplasm"/>
    <property type="evidence" value="ECO:0007669"/>
    <property type="project" value="UniProtKB-SubCell"/>
</dbReference>
<dbReference type="EMBL" id="PCSB01000015">
    <property type="protein sequence ID" value="PIP31967.1"/>
    <property type="molecule type" value="Genomic_DNA"/>
</dbReference>
<dbReference type="InterPro" id="IPR036787">
    <property type="entry name" value="T_IF-3_N_sf"/>
</dbReference>
<accession>A0A2G9ZFN4</accession>
<dbReference type="SUPFAM" id="SSF54364">
    <property type="entry name" value="Translation initiation factor IF3, N-terminal domain"/>
    <property type="match status" value="1"/>
</dbReference>
<dbReference type="GO" id="GO:0003743">
    <property type="term" value="F:translation initiation factor activity"/>
    <property type="evidence" value="ECO:0007669"/>
    <property type="project" value="UniProtKB-UniRule"/>
</dbReference>
<dbReference type="GO" id="GO:0032790">
    <property type="term" value="P:ribosome disassembly"/>
    <property type="evidence" value="ECO:0007669"/>
    <property type="project" value="TreeGrafter"/>
</dbReference>
<proteinExistence type="inferred from homology"/>
<dbReference type="InterPro" id="IPR019814">
    <property type="entry name" value="Translation_initiation_fac_3_N"/>
</dbReference>
<evidence type="ECO:0000313" key="8">
    <source>
        <dbReference type="EMBL" id="PIP31967.1"/>
    </source>
</evidence>
<evidence type="ECO:0000256" key="5">
    <source>
        <dbReference type="RuleBase" id="RU000646"/>
    </source>
</evidence>
<evidence type="ECO:0000313" key="9">
    <source>
        <dbReference type="Proteomes" id="UP000230447"/>
    </source>
</evidence>
<protein>
    <recommendedName>
        <fullName evidence="4 5">Translation initiation factor IF-3</fullName>
    </recommendedName>
</protein>
<comment type="subunit">
    <text evidence="5">Monomer.</text>
</comment>
<reference evidence="8 9" key="1">
    <citation type="submission" date="2017-09" db="EMBL/GenBank/DDBJ databases">
        <title>Depth-based differentiation of microbial function through sediment-hosted aquifers and enrichment of novel symbionts in the deep terrestrial subsurface.</title>
        <authorList>
            <person name="Probst A.J."/>
            <person name="Ladd B."/>
            <person name="Jarett J.K."/>
            <person name="Geller-Mcgrath D.E."/>
            <person name="Sieber C.M."/>
            <person name="Emerson J.B."/>
            <person name="Anantharaman K."/>
            <person name="Thomas B.C."/>
            <person name="Malmstrom R."/>
            <person name="Stieglmeier M."/>
            <person name="Klingl A."/>
            <person name="Woyke T."/>
            <person name="Ryan C.M."/>
            <person name="Banfield J.F."/>
        </authorList>
    </citation>
    <scope>NUCLEOTIDE SEQUENCE [LARGE SCALE GENOMIC DNA]</scope>
    <source>
        <strain evidence="8">CG23_combo_of_CG06-09_8_20_14_all_37_87_8</strain>
    </source>
</reference>
<evidence type="ECO:0000259" key="6">
    <source>
        <dbReference type="Pfam" id="PF00707"/>
    </source>
</evidence>
<keyword evidence="2 5" id="KW-0396">Initiation factor</keyword>
<name>A0A2G9ZFN4_9BACT</name>
<comment type="subcellular location">
    <subcellularLocation>
        <location evidence="5">Cytoplasm</location>
    </subcellularLocation>
</comment>
<evidence type="ECO:0000256" key="2">
    <source>
        <dbReference type="ARBA" id="ARBA00022540"/>
    </source>
</evidence>
<dbReference type="Proteomes" id="UP000230447">
    <property type="component" value="Unassembled WGS sequence"/>
</dbReference>
<feature type="domain" description="Translation initiation factor 3 N-terminal" evidence="7">
    <location>
        <begin position="28"/>
        <end position="96"/>
    </location>
</feature>
<comment type="function">
    <text evidence="5">IF-3 binds to the 30S ribosomal subunit and shifts the equilibrium between 70S ribosomes and their 50S and 30S subunits in favor of the free subunits, thus enhancing the availability of 30S subunits on which protein synthesis initiation begins.</text>
</comment>
<evidence type="ECO:0000256" key="1">
    <source>
        <dbReference type="ARBA" id="ARBA00005439"/>
    </source>
</evidence>
<dbReference type="InterPro" id="IPR001288">
    <property type="entry name" value="Translation_initiation_fac_3"/>
</dbReference>
<comment type="similarity">
    <text evidence="1 5">Belongs to the IF-3 family.</text>
</comment>
<gene>
    <name evidence="8" type="primary">infC</name>
    <name evidence="8" type="ORF">COX24_00730</name>
</gene>
<dbReference type="AlphaFoldDB" id="A0A2G9ZFN4"/>
<comment type="caution">
    <text evidence="8">The sequence shown here is derived from an EMBL/GenBank/DDBJ whole genome shotgun (WGS) entry which is preliminary data.</text>
</comment>
<dbReference type="Pfam" id="PF05198">
    <property type="entry name" value="IF3_N"/>
    <property type="match status" value="1"/>
</dbReference>
<dbReference type="SUPFAM" id="SSF55200">
    <property type="entry name" value="Translation initiation factor IF3, C-terminal domain"/>
    <property type="match status" value="1"/>
</dbReference>
<dbReference type="InterPro" id="IPR036788">
    <property type="entry name" value="T_IF-3_C_sf"/>
</dbReference>
<keyword evidence="3 5" id="KW-0648">Protein biosynthesis</keyword>
<dbReference type="GO" id="GO:0043022">
    <property type="term" value="F:ribosome binding"/>
    <property type="evidence" value="ECO:0007669"/>
    <property type="project" value="TreeGrafter"/>
</dbReference>
<organism evidence="8 9">
    <name type="scientific">bacterium (Candidatus Gribaldobacteria) CG23_combo_of_CG06-09_8_20_14_all_37_87_8</name>
    <dbReference type="NCBI Taxonomy" id="2014278"/>
    <lineage>
        <taxon>Bacteria</taxon>
        <taxon>Candidatus Gribaldobacteria</taxon>
    </lineage>
</organism>
<dbReference type="NCBIfam" id="TIGR00168">
    <property type="entry name" value="infC"/>
    <property type="match status" value="1"/>
</dbReference>
<dbReference type="InterPro" id="IPR019815">
    <property type="entry name" value="Translation_initiation_fac_3_C"/>
</dbReference>
<dbReference type="Gene3D" id="3.10.20.80">
    <property type="entry name" value="Translation initiation factor 3 (IF-3), N-terminal domain"/>
    <property type="match status" value="1"/>
</dbReference>
<dbReference type="Pfam" id="PF00707">
    <property type="entry name" value="IF3_C"/>
    <property type="match status" value="1"/>
</dbReference>
<dbReference type="PANTHER" id="PTHR10938">
    <property type="entry name" value="TRANSLATION INITIATION FACTOR IF-3"/>
    <property type="match status" value="1"/>
</dbReference>
<dbReference type="PROSITE" id="PS00938">
    <property type="entry name" value="IF3"/>
    <property type="match status" value="1"/>
</dbReference>
<dbReference type="Gene3D" id="3.30.110.10">
    <property type="entry name" value="Translation initiation factor 3 (IF-3), C-terminal domain"/>
    <property type="match status" value="1"/>
</dbReference>
<evidence type="ECO:0000259" key="7">
    <source>
        <dbReference type="Pfam" id="PF05198"/>
    </source>
</evidence>
<sequence length="194" mass="22492">MDKNLSLTTNYPHKLQKKHKVQKRIISNNNIRAKEVRLIGEKGEQLGVVSKEDAMRKAWEAKLDLIQVTDKVDPPICKLIDYGKYAYQQGKKERKQTKPNRSGELKSIRLRFGISDHDIETRIKQAQKFFKQGAKVEVNMVLKGRENALFDFAKKKIDKFLEIIKQTTEIKIEKPLKRQGKGFVMIITQVKASK</sequence>
<evidence type="ECO:0000256" key="4">
    <source>
        <dbReference type="NCBIfam" id="TIGR00168"/>
    </source>
</evidence>